<comment type="caution">
    <text evidence="1">The sequence shown here is derived from an EMBL/GenBank/DDBJ whole genome shotgun (WGS) entry which is preliminary data.</text>
</comment>
<evidence type="ECO:0000313" key="2">
    <source>
        <dbReference type="Proteomes" id="UP000266340"/>
    </source>
</evidence>
<protein>
    <submittedName>
        <fullName evidence="1">Uncharacterized protein</fullName>
    </submittedName>
</protein>
<proteinExistence type="predicted"/>
<reference evidence="1 2" key="1">
    <citation type="submission" date="2018-09" db="EMBL/GenBank/DDBJ databases">
        <title>Cohnella cavernae sp. nov., isolated from a karst cave.</title>
        <authorList>
            <person name="Zhu H."/>
        </authorList>
    </citation>
    <scope>NUCLEOTIDE SEQUENCE [LARGE SCALE GENOMIC DNA]</scope>
    <source>
        <strain evidence="1 2">K2E09-144</strain>
    </source>
</reference>
<keyword evidence="2" id="KW-1185">Reference proteome</keyword>
<gene>
    <name evidence="1" type="ORF">D3H35_20260</name>
</gene>
<name>A0A398CL60_9BACL</name>
<accession>A0A398CL60</accession>
<dbReference type="EMBL" id="QXJM01000039">
    <property type="protein sequence ID" value="RIE02942.1"/>
    <property type="molecule type" value="Genomic_DNA"/>
</dbReference>
<evidence type="ECO:0000313" key="1">
    <source>
        <dbReference type="EMBL" id="RIE02942.1"/>
    </source>
</evidence>
<organism evidence="1 2">
    <name type="scientific">Cohnella faecalis</name>
    <dbReference type="NCBI Taxonomy" id="2315694"/>
    <lineage>
        <taxon>Bacteria</taxon>
        <taxon>Bacillati</taxon>
        <taxon>Bacillota</taxon>
        <taxon>Bacilli</taxon>
        <taxon>Bacillales</taxon>
        <taxon>Paenibacillaceae</taxon>
        <taxon>Cohnella</taxon>
    </lineage>
</organism>
<dbReference type="Proteomes" id="UP000266340">
    <property type="component" value="Unassembled WGS sequence"/>
</dbReference>
<dbReference type="AlphaFoldDB" id="A0A398CL60"/>
<sequence length="217" mass="24341">MGVISRLHHGLIFRIFLRVGVRSSGVVIFVFRFPALKSLRVGSFIRFHLLVLDELPRGIPGHVRRPDVKIPSSAAFGRQSACRRLDIIRLVVDHAKRHVIARIQSVSGLLGSQGKPLDRSEVVLFLAGKRILRIPAPSVVDEPHFRRSSRSRSGHIVRTIDSFARPRGYALIRVERRNFKRRIVGVDCDFAVFGVCVAGDACRGISEPDLWKRVVDG</sequence>